<dbReference type="InterPro" id="IPR036388">
    <property type="entry name" value="WH-like_DNA-bd_sf"/>
</dbReference>
<dbReference type="PRINTS" id="PR00046">
    <property type="entry name" value="SIGMA70FCT"/>
</dbReference>
<feature type="region of interest" description="Disordered" evidence="5">
    <location>
        <begin position="321"/>
        <end position="355"/>
    </location>
</feature>
<dbReference type="CDD" id="cd06171">
    <property type="entry name" value="Sigma70_r4"/>
    <property type="match status" value="1"/>
</dbReference>
<evidence type="ECO:0000259" key="6">
    <source>
        <dbReference type="PROSITE" id="PS00715"/>
    </source>
</evidence>
<dbReference type="PROSITE" id="PS00715">
    <property type="entry name" value="SIGMA70_1"/>
    <property type="match status" value="1"/>
</dbReference>
<dbReference type="GO" id="GO:0006352">
    <property type="term" value="P:DNA-templated transcription initiation"/>
    <property type="evidence" value="ECO:0007669"/>
    <property type="project" value="InterPro"/>
</dbReference>
<evidence type="ECO:0000256" key="4">
    <source>
        <dbReference type="ARBA" id="ARBA00023163"/>
    </source>
</evidence>
<dbReference type="InterPro" id="IPR013324">
    <property type="entry name" value="RNA_pol_sigma_r3/r4-like"/>
</dbReference>
<dbReference type="STRING" id="29539.SAMN02745716_0348"/>
<keyword evidence="2" id="KW-0731">Sigma factor</keyword>
<feature type="compositionally biased region" description="Basic residues" evidence="5">
    <location>
        <begin position="31"/>
        <end position="44"/>
    </location>
</feature>
<dbReference type="Pfam" id="PF04545">
    <property type="entry name" value="Sigma70_r4"/>
    <property type="match status" value="1"/>
</dbReference>
<dbReference type="NCBIfam" id="TIGR02937">
    <property type="entry name" value="sigma70-ECF"/>
    <property type="match status" value="1"/>
</dbReference>
<feature type="region of interest" description="Disordered" evidence="5">
    <location>
        <begin position="1"/>
        <end position="54"/>
    </location>
</feature>
<dbReference type="InterPro" id="IPR000943">
    <property type="entry name" value="RNA_pol_sigma70"/>
</dbReference>
<dbReference type="InterPro" id="IPR050239">
    <property type="entry name" value="Sigma-70_RNA_pol_init_factors"/>
</dbReference>
<protein>
    <submittedName>
        <fullName evidence="7">RNA polymerase primary sigma factor</fullName>
    </submittedName>
</protein>
<name>A0A1H6FI23_THEAL</name>
<dbReference type="InterPro" id="IPR007627">
    <property type="entry name" value="RNA_pol_sigma70_r2"/>
</dbReference>
<evidence type="ECO:0000313" key="8">
    <source>
        <dbReference type="Proteomes" id="UP000222056"/>
    </source>
</evidence>
<evidence type="ECO:0000256" key="1">
    <source>
        <dbReference type="ARBA" id="ARBA00023015"/>
    </source>
</evidence>
<sequence>MRRLRARTRSDHRALAAASGTGLRSSEGRPSRSRKAPARPRKVASRPTAARSPKERLLRHRLLSPAEERRLARRARAGDRASFDRLVTANARLVHALVRNWKPPRTPALDNDDLFQEGLVGLMHAAAKFDPDRGTRFSTYATWWIQQALQRAHANYSRTVRVPAHVHDQLKRLYARLAALGVEGVAELEPQELADLESALELERGCARALAHAERQTEPLDAALELDDRCAPGPEELALERQPAGRLLRSLKERLDEREVDVLVRRAGVFGRPQTLAEIGAAYGVTRERVRQIERSARAKAQALLAEIDRLEPIIGALATGRRPLATRPAGRRSPGAARSRAKTSERNPPAASVS</sequence>
<dbReference type="GO" id="GO:0016987">
    <property type="term" value="F:sigma factor activity"/>
    <property type="evidence" value="ECO:0007669"/>
    <property type="project" value="UniProtKB-KW"/>
</dbReference>
<dbReference type="InterPro" id="IPR013325">
    <property type="entry name" value="RNA_pol_sigma_r2"/>
</dbReference>
<organism evidence="7 8">
    <name type="scientific">Thermoleophilum album</name>
    <dbReference type="NCBI Taxonomy" id="29539"/>
    <lineage>
        <taxon>Bacteria</taxon>
        <taxon>Bacillati</taxon>
        <taxon>Actinomycetota</taxon>
        <taxon>Thermoleophilia</taxon>
        <taxon>Thermoleophilales</taxon>
        <taxon>Thermoleophilaceae</taxon>
        <taxon>Thermoleophilum</taxon>
    </lineage>
</organism>
<dbReference type="Pfam" id="PF00140">
    <property type="entry name" value="Sigma70_r1_2"/>
    <property type="match status" value="1"/>
</dbReference>
<evidence type="ECO:0000256" key="3">
    <source>
        <dbReference type="ARBA" id="ARBA00023125"/>
    </source>
</evidence>
<dbReference type="InterPro" id="IPR009042">
    <property type="entry name" value="RNA_pol_sigma70_r1_2"/>
</dbReference>
<keyword evidence="1" id="KW-0805">Transcription regulation</keyword>
<feature type="compositionally biased region" description="Low complexity" evidence="5">
    <location>
        <begin position="328"/>
        <end position="339"/>
    </location>
</feature>
<evidence type="ECO:0000256" key="5">
    <source>
        <dbReference type="SAM" id="MobiDB-lite"/>
    </source>
</evidence>
<evidence type="ECO:0000313" key="7">
    <source>
        <dbReference type="EMBL" id="SEH10489.1"/>
    </source>
</evidence>
<gene>
    <name evidence="7" type="ORF">SAMN02745716_0348</name>
</gene>
<dbReference type="Pfam" id="PF04542">
    <property type="entry name" value="Sigma70_r2"/>
    <property type="match status" value="1"/>
</dbReference>
<keyword evidence="4" id="KW-0804">Transcription</keyword>
<reference evidence="8" key="1">
    <citation type="submission" date="2016-10" db="EMBL/GenBank/DDBJ databases">
        <authorList>
            <person name="Varghese N."/>
            <person name="Submissions S."/>
        </authorList>
    </citation>
    <scope>NUCLEOTIDE SEQUENCE [LARGE SCALE GENOMIC DNA]</scope>
    <source>
        <strain evidence="8">ATCC 35263</strain>
    </source>
</reference>
<feature type="domain" description="RNA polymerase sigma-70" evidence="6">
    <location>
        <begin position="113"/>
        <end position="126"/>
    </location>
</feature>
<dbReference type="InterPro" id="IPR014284">
    <property type="entry name" value="RNA_pol_sigma-70_dom"/>
</dbReference>
<keyword evidence="3" id="KW-0238">DNA-binding</keyword>
<accession>A0A1H6FI23</accession>
<dbReference type="Proteomes" id="UP000222056">
    <property type="component" value="Unassembled WGS sequence"/>
</dbReference>
<keyword evidence="8" id="KW-1185">Reference proteome</keyword>
<dbReference type="Gene3D" id="1.10.10.10">
    <property type="entry name" value="Winged helix-like DNA-binding domain superfamily/Winged helix DNA-binding domain"/>
    <property type="match status" value="1"/>
</dbReference>
<dbReference type="SUPFAM" id="SSF88659">
    <property type="entry name" value="Sigma3 and sigma4 domains of RNA polymerase sigma factors"/>
    <property type="match status" value="1"/>
</dbReference>
<dbReference type="InterPro" id="IPR007630">
    <property type="entry name" value="RNA_pol_sigma70_r4"/>
</dbReference>
<dbReference type="PANTHER" id="PTHR30603:SF47">
    <property type="entry name" value="RNA POLYMERASE SIGMA FACTOR SIGD, CHLOROPLASTIC"/>
    <property type="match status" value="1"/>
</dbReference>
<evidence type="ECO:0000256" key="2">
    <source>
        <dbReference type="ARBA" id="ARBA00023082"/>
    </source>
</evidence>
<dbReference type="SUPFAM" id="SSF88946">
    <property type="entry name" value="Sigma2 domain of RNA polymerase sigma factors"/>
    <property type="match status" value="1"/>
</dbReference>
<proteinExistence type="predicted"/>
<dbReference type="PANTHER" id="PTHR30603">
    <property type="entry name" value="RNA POLYMERASE SIGMA FACTOR RPO"/>
    <property type="match status" value="1"/>
</dbReference>
<dbReference type="GO" id="GO:0003677">
    <property type="term" value="F:DNA binding"/>
    <property type="evidence" value="ECO:0007669"/>
    <property type="project" value="UniProtKB-KW"/>
</dbReference>
<dbReference type="AlphaFoldDB" id="A0A1H6FI23"/>
<dbReference type="EMBL" id="FNWJ01000001">
    <property type="protein sequence ID" value="SEH10489.1"/>
    <property type="molecule type" value="Genomic_DNA"/>
</dbReference>
<dbReference type="Gene3D" id="1.10.601.10">
    <property type="entry name" value="RNA Polymerase Primary Sigma Factor"/>
    <property type="match status" value="1"/>
</dbReference>